<reference evidence="3" key="1">
    <citation type="submission" date="2017-02" db="UniProtKB">
        <authorList>
            <consortium name="WormBaseParasite"/>
        </authorList>
    </citation>
    <scope>IDENTIFICATION</scope>
</reference>
<dbReference type="STRING" id="27835.A0A0N4XM55"/>
<gene>
    <name evidence="1" type="ORF">NBR_LOCUS3608</name>
</gene>
<protein>
    <submittedName>
        <fullName evidence="3">Transposase</fullName>
    </submittedName>
</protein>
<organism evidence="3">
    <name type="scientific">Nippostrongylus brasiliensis</name>
    <name type="common">Rat hookworm</name>
    <dbReference type="NCBI Taxonomy" id="27835"/>
    <lineage>
        <taxon>Eukaryota</taxon>
        <taxon>Metazoa</taxon>
        <taxon>Ecdysozoa</taxon>
        <taxon>Nematoda</taxon>
        <taxon>Chromadorea</taxon>
        <taxon>Rhabditida</taxon>
        <taxon>Rhabditina</taxon>
        <taxon>Rhabditomorpha</taxon>
        <taxon>Strongyloidea</taxon>
        <taxon>Heligmosomidae</taxon>
        <taxon>Nippostrongylus</taxon>
    </lineage>
</organism>
<reference evidence="1 2" key="2">
    <citation type="submission" date="2018-11" db="EMBL/GenBank/DDBJ databases">
        <authorList>
            <consortium name="Pathogen Informatics"/>
        </authorList>
    </citation>
    <scope>NUCLEOTIDE SEQUENCE [LARGE SCALE GENOMIC DNA]</scope>
</reference>
<accession>A0A0N4XM55</accession>
<dbReference type="Proteomes" id="UP000271162">
    <property type="component" value="Unassembled WGS sequence"/>
</dbReference>
<evidence type="ECO:0000313" key="1">
    <source>
        <dbReference type="EMBL" id="VDL67197.1"/>
    </source>
</evidence>
<name>A0A0N4XM55_NIPBR</name>
<evidence type="ECO:0000313" key="3">
    <source>
        <dbReference type="WBParaSite" id="NBR_0000360701-mRNA-1"/>
    </source>
</evidence>
<proteinExistence type="predicted"/>
<dbReference type="WBParaSite" id="NBR_0000360701-mRNA-1">
    <property type="protein sequence ID" value="NBR_0000360701-mRNA-1"/>
    <property type="gene ID" value="NBR_0000360701"/>
</dbReference>
<dbReference type="AlphaFoldDB" id="A0A0N4XM55"/>
<evidence type="ECO:0000313" key="2">
    <source>
        <dbReference type="Proteomes" id="UP000271162"/>
    </source>
</evidence>
<dbReference type="EMBL" id="UYSL01005594">
    <property type="protein sequence ID" value="VDL67197.1"/>
    <property type="molecule type" value="Genomic_DNA"/>
</dbReference>
<keyword evidence="2" id="KW-1185">Reference proteome</keyword>
<sequence length="67" mass="7852">MHDLMNQEFFALNSTNRRFRAVIFNDTQLNDLPLGWARSTLVYHFPSNMAALCSRIFKRADQEQTTT</sequence>